<evidence type="ECO:0000313" key="4">
    <source>
        <dbReference type="Proteomes" id="UP001434883"/>
    </source>
</evidence>
<feature type="region of interest" description="Disordered" evidence="1">
    <location>
        <begin position="79"/>
        <end position="99"/>
    </location>
</feature>
<accession>A0ABV0RZ97</accession>
<evidence type="ECO:0000256" key="2">
    <source>
        <dbReference type="SAM" id="SignalP"/>
    </source>
</evidence>
<gene>
    <name evidence="3" type="ORF">XENOCAPTIV_011473</name>
</gene>
<feature type="compositionally biased region" description="Polar residues" evidence="1">
    <location>
        <begin position="79"/>
        <end position="88"/>
    </location>
</feature>
<name>A0ABV0RZ97_9TELE</name>
<feature type="signal peptide" evidence="2">
    <location>
        <begin position="1"/>
        <end position="21"/>
    </location>
</feature>
<keyword evidence="4" id="KW-1185">Reference proteome</keyword>
<dbReference type="Proteomes" id="UP001434883">
    <property type="component" value="Unassembled WGS sequence"/>
</dbReference>
<dbReference type="EMBL" id="JAHRIN010061269">
    <property type="protein sequence ID" value="MEQ2213221.1"/>
    <property type="molecule type" value="Genomic_DNA"/>
</dbReference>
<protein>
    <recommendedName>
        <fullName evidence="5">Secreted protein</fullName>
    </recommendedName>
</protein>
<keyword evidence="2" id="KW-0732">Signal</keyword>
<organism evidence="3 4">
    <name type="scientific">Xenoophorus captivus</name>
    <dbReference type="NCBI Taxonomy" id="1517983"/>
    <lineage>
        <taxon>Eukaryota</taxon>
        <taxon>Metazoa</taxon>
        <taxon>Chordata</taxon>
        <taxon>Craniata</taxon>
        <taxon>Vertebrata</taxon>
        <taxon>Euteleostomi</taxon>
        <taxon>Actinopterygii</taxon>
        <taxon>Neopterygii</taxon>
        <taxon>Teleostei</taxon>
        <taxon>Neoteleostei</taxon>
        <taxon>Acanthomorphata</taxon>
        <taxon>Ovalentaria</taxon>
        <taxon>Atherinomorphae</taxon>
        <taxon>Cyprinodontiformes</taxon>
        <taxon>Goodeidae</taxon>
        <taxon>Xenoophorus</taxon>
    </lineage>
</organism>
<reference evidence="3 4" key="1">
    <citation type="submission" date="2021-06" db="EMBL/GenBank/DDBJ databases">
        <authorList>
            <person name="Palmer J.M."/>
        </authorList>
    </citation>
    <scope>NUCLEOTIDE SEQUENCE [LARGE SCALE GENOMIC DNA]</scope>
    <source>
        <strain evidence="3 4">XC_2019</strain>
        <tissue evidence="3">Muscle</tissue>
    </source>
</reference>
<sequence>MVRSFVIKATSVFMLVFLVKQNPHSSVCLCFCIICQSYFISCHFKLIYDCLFLRKVCIKGQSGGGQDEKSHSMDVYSSLTFSPCASNNRRAEEKQKKKS</sequence>
<feature type="compositionally biased region" description="Basic and acidic residues" evidence="1">
    <location>
        <begin position="89"/>
        <end position="99"/>
    </location>
</feature>
<evidence type="ECO:0008006" key="5">
    <source>
        <dbReference type="Google" id="ProtNLM"/>
    </source>
</evidence>
<comment type="caution">
    <text evidence="3">The sequence shown here is derived from an EMBL/GenBank/DDBJ whole genome shotgun (WGS) entry which is preliminary data.</text>
</comment>
<evidence type="ECO:0000256" key="1">
    <source>
        <dbReference type="SAM" id="MobiDB-lite"/>
    </source>
</evidence>
<proteinExistence type="predicted"/>
<feature type="chain" id="PRO_5046946708" description="Secreted protein" evidence="2">
    <location>
        <begin position="22"/>
        <end position="99"/>
    </location>
</feature>
<evidence type="ECO:0000313" key="3">
    <source>
        <dbReference type="EMBL" id="MEQ2213221.1"/>
    </source>
</evidence>